<dbReference type="SUPFAM" id="SSF48264">
    <property type="entry name" value="Cytochrome P450"/>
    <property type="match status" value="1"/>
</dbReference>
<dbReference type="GO" id="GO:0006704">
    <property type="term" value="P:glucocorticoid biosynthetic process"/>
    <property type="evidence" value="ECO:0007669"/>
    <property type="project" value="TreeGrafter"/>
</dbReference>
<evidence type="ECO:0000256" key="3">
    <source>
        <dbReference type="ARBA" id="ARBA00022617"/>
    </source>
</evidence>
<dbReference type="PANTHER" id="PTHR24279:SF125">
    <property type="entry name" value="CYTOCHROME P450 FAMILY 24 SUBFAMILY A MEMBER 1"/>
    <property type="match status" value="1"/>
</dbReference>
<evidence type="ECO:0000256" key="5">
    <source>
        <dbReference type="ARBA" id="ARBA00023002"/>
    </source>
</evidence>
<evidence type="ECO:0000256" key="1">
    <source>
        <dbReference type="ARBA" id="ARBA00001971"/>
    </source>
</evidence>
<dbReference type="GO" id="GO:0071375">
    <property type="term" value="P:cellular response to peptide hormone stimulus"/>
    <property type="evidence" value="ECO:0007669"/>
    <property type="project" value="TreeGrafter"/>
</dbReference>
<dbReference type="AlphaFoldDB" id="A0A8C2T651"/>
<comment type="cofactor">
    <cofactor evidence="1">
        <name>heme</name>
        <dbReference type="ChEBI" id="CHEBI:30413"/>
    </cofactor>
</comment>
<dbReference type="Gene3D" id="1.10.630.10">
    <property type="entry name" value="Cytochrome P450"/>
    <property type="match status" value="1"/>
</dbReference>
<dbReference type="GO" id="GO:0008403">
    <property type="term" value="F:25-hydroxycholecalciferol-24-hydroxylase activity"/>
    <property type="evidence" value="ECO:0007669"/>
    <property type="project" value="Ensembl"/>
</dbReference>
<proteinExistence type="inferred from homology"/>
<name>A0A8C2T651_COTJA</name>
<dbReference type="PANTHER" id="PTHR24279">
    <property type="entry name" value="CYTOCHROME P450"/>
    <property type="match status" value="1"/>
</dbReference>
<dbReference type="GO" id="GO:0001649">
    <property type="term" value="P:osteoblast differentiation"/>
    <property type="evidence" value="ECO:0007669"/>
    <property type="project" value="Ensembl"/>
</dbReference>
<dbReference type="Proteomes" id="UP000694412">
    <property type="component" value="Chromosome 20"/>
</dbReference>
<evidence type="ECO:0000256" key="4">
    <source>
        <dbReference type="ARBA" id="ARBA00022723"/>
    </source>
</evidence>
<comment type="similarity">
    <text evidence="2">Belongs to the cytochrome P450 family.</text>
</comment>
<dbReference type="Pfam" id="PF00067">
    <property type="entry name" value="p450"/>
    <property type="match status" value="1"/>
</dbReference>
<dbReference type="GO" id="GO:0008203">
    <property type="term" value="P:cholesterol metabolic process"/>
    <property type="evidence" value="ECO:0007669"/>
    <property type="project" value="TreeGrafter"/>
</dbReference>
<sequence length="509" mass="57108">MGGCSIFLRSSALTCRRAALSPAGRGGSVPRAASALSALRGRGHPLAALPGPPSWPLMGSLPDVLWKGGLKRQHETLVSTEGWGCCRVGMRVEVGEPRTHLEGFSSATPQAEYHRRFGKIFRMKLGAFDSVHIGAPCLLESLYRRESACPQRLEIKPWKAYRDYRDEGYGLLILEGKDWQRVRSAFQKKLMKPKEVVKLDNTINEVLEDFTHRIGAICNHSGQMEDVYSEFNKWSFESICLVLYGKRFGLLQQDVEEESLNFIKAVKTMMATFGMMMVTPVELHKGLNTKVWQAHTKAWDDIFKIAKHSIDSRLEKHSASPQEDFLCDIYSGGQLSKKELYATIAELQIAGVETTANSLLWALYNISRNPHVQQKLLREIQSVLAANESPTAESIKNMPYLKACLKESMRLTPSVPFTTRTIDTEMVLGDYVLPEGVSGLIYFIATFDGLSCKPLIFQSENNSAKSWVPPSGEEFPQTEIHSSLHHIGFRPKYFSVLFQGFPSDFSTIF</sequence>
<dbReference type="PRINTS" id="PR00385">
    <property type="entry name" value="P450"/>
</dbReference>
<evidence type="ECO:0000313" key="9">
    <source>
        <dbReference type="Proteomes" id="UP000694412"/>
    </source>
</evidence>
<keyword evidence="3" id="KW-0349">Heme</keyword>
<keyword evidence="7" id="KW-0503">Monooxygenase</keyword>
<dbReference type="GO" id="GO:0033280">
    <property type="term" value="P:response to vitamin D"/>
    <property type="evidence" value="ECO:0007669"/>
    <property type="project" value="Ensembl"/>
</dbReference>
<dbReference type="GeneTree" id="ENSGT00950000182905"/>
<protein>
    <submittedName>
        <fullName evidence="8">Cytochrome P450 family 24 subfamily A member 1</fullName>
    </submittedName>
</protein>
<keyword evidence="9" id="KW-1185">Reference proteome</keyword>
<dbReference type="GO" id="GO:0006700">
    <property type="term" value="P:C21-steroid hormone biosynthetic process"/>
    <property type="evidence" value="ECO:0007669"/>
    <property type="project" value="TreeGrafter"/>
</dbReference>
<dbReference type="GO" id="GO:0030342">
    <property type="term" value="F:1-alpha,25-dihydroxyvitamin D3 24-hydroxylase activity"/>
    <property type="evidence" value="ECO:0007669"/>
    <property type="project" value="Ensembl"/>
</dbReference>
<dbReference type="GO" id="GO:0062181">
    <property type="term" value="F:1-alpha,25-dihydroxyvitamin D3 23-hydroxylase activity"/>
    <property type="evidence" value="ECO:0007669"/>
    <property type="project" value="Ensembl"/>
</dbReference>
<dbReference type="Ensembl" id="ENSCJPT00005012305.1">
    <property type="protein sequence ID" value="ENSCJPP00005008045.1"/>
    <property type="gene ID" value="ENSCJPG00005007273.1"/>
</dbReference>
<gene>
    <name evidence="8" type="primary">CYP24A1</name>
</gene>
<organism evidence="8 9">
    <name type="scientific">Coturnix japonica</name>
    <name type="common">Japanese quail</name>
    <name type="synonym">Coturnix coturnix japonica</name>
    <dbReference type="NCBI Taxonomy" id="93934"/>
    <lineage>
        <taxon>Eukaryota</taxon>
        <taxon>Metazoa</taxon>
        <taxon>Chordata</taxon>
        <taxon>Craniata</taxon>
        <taxon>Vertebrata</taxon>
        <taxon>Euteleostomi</taxon>
        <taxon>Archelosauria</taxon>
        <taxon>Archosauria</taxon>
        <taxon>Dinosauria</taxon>
        <taxon>Saurischia</taxon>
        <taxon>Theropoda</taxon>
        <taxon>Coelurosauria</taxon>
        <taxon>Aves</taxon>
        <taxon>Neognathae</taxon>
        <taxon>Galloanserae</taxon>
        <taxon>Galliformes</taxon>
        <taxon>Phasianidae</taxon>
        <taxon>Perdicinae</taxon>
        <taxon>Coturnix</taxon>
    </lineage>
</organism>
<dbReference type="GO" id="GO:0020037">
    <property type="term" value="F:heme binding"/>
    <property type="evidence" value="ECO:0007669"/>
    <property type="project" value="InterPro"/>
</dbReference>
<dbReference type="PRINTS" id="PR01238">
    <property type="entry name" value="MITP450CC24"/>
</dbReference>
<dbReference type="GO" id="GO:0030343">
    <property type="term" value="F:vitamin D3 25-hydroxylase activity"/>
    <property type="evidence" value="ECO:0007669"/>
    <property type="project" value="Ensembl"/>
</dbReference>
<dbReference type="GO" id="GO:0042369">
    <property type="term" value="P:vitamin D catabolic process"/>
    <property type="evidence" value="ECO:0007669"/>
    <property type="project" value="Ensembl"/>
</dbReference>
<evidence type="ECO:0000256" key="6">
    <source>
        <dbReference type="ARBA" id="ARBA00023004"/>
    </source>
</evidence>
<dbReference type="InterPro" id="IPR050479">
    <property type="entry name" value="CYP11_CYP27_families"/>
</dbReference>
<evidence type="ECO:0000256" key="2">
    <source>
        <dbReference type="ARBA" id="ARBA00010617"/>
    </source>
</evidence>
<dbReference type="InterPro" id="IPR001128">
    <property type="entry name" value="Cyt_P450"/>
</dbReference>
<dbReference type="InterPro" id="IPR002949">
    <property type="entry name" value="Cyt_P450_E_CYP24A_mit"/>
</dbReference>
<dbReference type="GO" id="GO:0034650">
    <property type="term" value="P:cortisol metabolic process"/>
    <property type="evidence" value="ECO:0007669"/>
    <property type="project" value="TreeGrafter"/>
</dbReference>
<keyword evidence="6" id="KW-0408">Iron</keyword>
<reference evidence="8" key="1">
    <citation type="submission" date="2015-11" db="EMBL/GenBank/DDBJ databases">
        <authorList>
            <consortium name="International Coturnix japonica Genome Analysis Consortium"/>
            <person name="Warren W."/>
            <person name="Burt D.W."/>
            <person name="Antin P.B."/>
            <person name="Lanford R."/>
            <person name="Gros J."/>
            <person name="Wilson R.K."/>
        </authorList>
    </citation>
    <scope>NUCLEOTIDE SEQUENCE [LARGE SCALE GENOMIC DNA]</scope>
</reference>
<keyword evidence="5" id="KW-0560">Oxidoreductase</keyword>
<dbReference type="GO" id="GO:0062180">
    <property type="term" value="F:25-hydroxycholecalciferol-23-hydroxylase activity"/>
    <property type="evidence" value="ECO:0007669"/>
    <property type="project" value="Ensembl"/>
</dbReference>
<dbReference type="InterPro" id="IPR036396">
    <property type="entry name" value="Cyt_P450_sf"/>
</dbReference>
<dbReference type="GO" id="GO:0005506">
    <property type="term" value="F:iron ion binding"/>
    <property type="evidence" value="ECO:0007669"/>
    <property type="project" value="InterPro"/>
</dbReference>
<accession>A0A8C2T651</accession>
<evidence type="ECO:0000313" key="8">
    <source>
        <dbReference type="Ensembl" id="ENSCJPP00005008045.1"/>
    </source>
</evidence>
<dbReference type="GO" id="GO:0005743">
    <property type="term" value="C:mitochondrial inner membrane"/>
    <property type="evidence" value="ECO:0007669"/>
    <property type="project" value="TreeGrafter"/>
</dbReference>
<reference evidence="8" key="2">
    <citation type="submission" date="2025-08" db="UniProtKB">
        <authorList>
            <consortium name="Ensembl"/>
        </authorList>
    </citation>
    <scope>IDENTIFICATION</scope>
</reference>
<reference evidence="8" key="3">
    <citation type="submission" date="2025-09" db="UniProtKB">
        <authorList>
            <consortium name="Ensembl"/>
        </authorList>
    </citation>
    <scope>IDENTIFICATION</scope>
</reference>
<evidence type="ECO:0000256" key="7">
    <source>
        <dbReference type="ARBA" id="ARBA00023033"/>
    </source>
</evidence>
<keyword evidence="4" id="KW-0479">Metal-binding</keyword>